<protein>
    <recommendedName>
        <fullName evidence="4">Secreted protein</fullName>
    </recommendedName>
</protein>
<proteinExistence type="predicted"/>
<keyword evidence="3" id="KW-1185">Reference proteome</keyword>
<feature type="chain" id="PRO_5002077382" description="Secreted protein" evidence="1">
    <location>
        <begin position="21"/>
        <end position="79"/>
    </location>
</feature>
<gene>
    <name evidence="2" type="ORF">F383_00834</name>
</gene>
<dbReference type="EMBL" id="KN416439">
    <property type="protein sequence ID" value="KHG20704.1"/>
    <property type="molecule type" value="Genomic_DNA"/>
</dbReference>
<sequence length="79" mass="9197">MKFLFLYLYWSFSYVSLGSCLPYGPEYRAENATLTRGKLFKYPGHSQSKWSIVSARSPHQGQLELLANFLYCIFTFIGR</sequence>
<dbReference type="PROSITE" id="PS51257">
    <property type="entry name" value="PROKAR_LIPOPROTEIN"/>
    <property type="match status" value="1"/>
</dbReference>
<evidence type="ECO:0008006" key="4">
    <source>
        <dbReference type="Google" id="ProtNLM"/>
    </source>
</evidence>
<keyword evidence="1" id="KW-0732">Signal</keyword>
<organism evidence="2 3">
    <name type="scientific">Gossypium arboreum</name>
    <name type="common">Tree cotton</name>
    <name type="synonym">Gossypium nanking</name>
    <dbReference type="NCBI Taxonomy" id="29729"/>
    <lineage>
        <taxon>Eukaryota</taxon>
        <taxon>Viridiplantae</taxon>
        <taxon>Streptophyta</taxon>
        <taxon>Embryophyta</taxon>
        <taxon>Tracheophyta</taxon>
        <taxon>Spermatophyta</taxon>
        <taxon>Magnoliopsida</taxon>
        <taxon>eudicotyledons</taxon>
        <taxon>Gunneridae</taxon>
        <taxon>Pentapetalae</taxon>
        <taxon>rosids</taxon>
        <taxon>malvids</taxon>
        <taxon>Malvales</taxon>
        <taxon>Malvaceae</taxon>
        <taxon>Malvoideae</taxon>
        <taxon>Gossypium</taxon>
    </lineage>
</organism>
<dbReference type="Proteomes" id="UP000032142">
    <property type="component" value="Unassembled WGS sequence"/>
</dbReference>
<dbReference type="AlphaFoldDB" id="A0A0B0P991"/>
<evidence type="ECO:0000313" key="3">
    <source>
        <dbReference type="Proteomes" id="UP000032142"/>
    </source>
</evidence>
<evidence type="ECO:0000313" key="2">
    <source>
        <dbReference type="EMBL" id="KHG20704.1"/>
    </source>
</evidence>
<evidence type="ECO:0000256" key="1">
    <source>
        <dbReference type="SAM" id="SignalP"/>
    </source>
</evidence>
<reference evidence="3" key="1">
    <citation type="submission" date="2014-09" db="EMBL/GenBank/DDBJ databases">
        <authorList>
            <person name="Mudge J."/>
            <person name="Ramaraj T."/>
            <person name="Lindquist I.E."/>
            <person name="Bharti A.K."/>
            <person name="Sundararajan A."/>
            <person name="Cameron C.T."/>
            <person name="Woodward J.E."/>
            <person name="May G.D."/>
            <person name="Brubaker C."/>
            <person name="Broadhvest J."/>
            <person name="Wilkins T.A."/>
        </authorList>
    </citation>
    <scope>NUCLEOTIDE SEQUENCE</scope>
    <source>
        <strain evidence="3">cv. AKA8401</strain>
    </source>
</reference>
<accession>A0A0B0P991</accession>
<feature type="signal peptide" evidence="1">
    <location>
        <begin position="1"/>
        <end position="20"/>
    </location>
</feature>
<name>A0A0B0P991_GOSAR</name>